<reference evidence="1" key="1">
    <citation type="submission" date="2018-02" db="EMBL/GenBank/DDBJ databases">
        <title>The genomes of Aspergillus section Nigri reveals drivers in fungal speciation.</title>
        <authorList>
            <consortium name="DOE Joint Genome Institute"/>
            <person name="Vesth T.C."/>
            <person name="Nybo J."/>
            <person name="Theobald S."/>
            <person name="Brandl J."/>
            <person name="Frisvad J.C."/>
            <person name="Nielsen K.F."/>
            <person name="Lyhne E.K."/>
            <person name="Kogle M.E."/>
            <person name="Kuo A."/>
            <person name="Riley R."/>
            <person name="Clum A."/>
            <person name="Nolan M."/>
            <person name="Lipzen A."/>
            <person name="Salamov A."/>
            <person name="Henrissat B."/>
            <person name="Wiebenga A."/>
            <person name="De vries R.P."/>
            <person name="Grigoriev I.V."/>
            <person name="Mortensen U.H."/>
            <person name="Andersen M.R."/>
            <person name="Baker S.E."/>
        </authorList>
    </citation>
    <scope>NUCLEOTIDE SEQUENCE</scope>
    <source>
        <strain evidence="1">CBS 621.78</strain>
    </source>
</reference>
<evidence type="ECO:0000313" key="1">
    <source>
        <dbReference type="EMBL" id="RAH44283.1"/>
    </source>
</evidence>
<gene>
    <name evidence="1" type="ORF">BO95DRAFT_183304</name>
</gene>
<name>A0ACD1G556_9EURO</name>
<dbReference type="Proteomes" id="UP000249057">
    <property type="component" value="Unassembled WGS sequence"/>
</dbReference>
<evidence type="ECO:0000313" key="2">
    <source>
        <dbReference type="Proteomes" id="UP000249057"/>
    </source>
</evidence>
<dbReference type="EMBL" id="KZ825355">
    <property type="protein sequence ID" value="RAH44283.1"/>
    <property type="molecule type" value="Genomic_DNA"/>
</dbReference>
<keyword evidence="2" id="KW-1185">Reference proteome</keyword>
<proteinExistence type="predicted"/>
<sequence length="746" mass="82836">MSLSGHSSPKEDVPEHLAAVEPDDMDDLADRPAGPRAYRRSRSGCFTCRLRRKKCDETRPTCKSCAKLSLKCDYKTPQWWATPELRQKQMDRIKTRIRQTKVMQKEGSLEEYMNRIRALVQKAPTMSEHESNRPMLADGYNPYAVSLPTPVTPFDVNVTMESQAFVLPSQVDFGYSAQLPTPVQGSISGPAMAPPAPDTYIPVCSTANTSLTGLAMPSASMPVSPSASTLLTMNPPAPSFTSQVQLVTPELTNNEWYNMNSNSNMAAPTATTTSPSTYSTSGINDLGINNSSTCIPCTAGCCSGAGGQSQNYSHTDIGSTYTRSLTGYLHALIPLSETERPLLDNFIDHVVRLVLPIPEIYPGHNVHVREIVNSMMTNRSYLHCCLSVSAIHLKTSMGMEDQMDHDIMQHRYAAISQLSRALNRPNSSVQVMDATLAMIFYPCMISTPENYLPDIPWSQHFQAVTNLVKKLQYPPSPFNVSLITWIDILGATMTGRSPEFSHTYRTKHLRGIASGLQQLMGCDDRVMYLISEISCLESLRIEGTLDDLTISHHVSALNTQIHWTEPSEPTFEGIYTSTGSIRPEQVTKVLSSMFRIAARIYLYTIIPSFDHQEDSVVQMVSSMANTLLLLPAGPMGFDRALVWPLFMAGVYSLPSSSFRKILTERVAALGYLGNFGSFGKMYRVLKEVWKSTLTATSSATSSQQDVLNSPTPTATFQQQSTVQQTKPHRVHWREVMARKKWNFLLM</sequence>
<accession>A0ACD1G556</accession>
<organism evidence="1 2">
    <name type="scientific">Aspergillus brunneoviolaceus CBS 621.78</name>
    <dbReference type="NCBI Taxonomy" id="1450534"/>
    <lineage>
        <taxon>Eukaryota</taxon>
        <taxon>Fungi</taxon>
        <taxon>Dikarya</taxon>
        <taxon>Ascomycota</taxon>
        <taxon>Pezizomycotina</taxon>
        <taxon>Eurotiomycetes</taxon>
        <taxon>Eurotiomycetidae</taxon>
        <taxon>Eurotiales</taxon>
        <taxon>Aspergillaceae</taxon>
        <taxon>Aspergillus</taxon>
        <taxon>Aspergillus subgen. Circumdati</taxon>
    </lineage>
</organism>
<protein>
    <submittedName>
        <fullName evidence="1">Uncharacterized protein</fullName>
    </submittedName>
</protein>